<dbReference type="Proteomes" id="UP000728032">
    <property type="component" value="Unassembled WGS sequence"/>
</dbReference>
<name>A0A7R9MSI6_9ACAR</name>
<protein>
    <submittedName>
        <fullName evidence="2">Uncharacterized protein</fullName>
    </submittedName>
</protein>
<proteinExistence type="predicted"/>
<sequence>MESELNRIKSEYIQLEQQIESYEKENKQLVGTTENLNQYYLTLRNNLLELLETIHFPDCIEEQPNQQNFDEFLDKLQAICVESYKDENRLVFSSIRHVLKDFSVNL</sequence>
<keyword evidence="3" id="KW-1185">Reference proteome</keyword>
<gene>
    <name evidence="2" type="ORF">ONB1V03_LOCUS22220</name>
</gene>
<feature type="coiled-coil region" evidence="1">
    <location>
        <begin position="5"/>
        <end position="32"/>
    </location>
</feature>
<organism evidence="2">
    <name type="scientific">Oppiella nova</name>
    <dbReference type="NCBI Taxonomy" id="334625"/>
    <lineage>
        <taxon>Eukaryota</taxon>
        <taxon>Metazoa</taxon>
        <taxon>Ecdysozoa</taxon>
        <taxon>Arthropoda</taxon>
        <taxon>Chelicerata</taxon>
        <taxon>Arachnida</taxon>
        <taxon>Acari</taxon>
        <taxon>Acariformes</taxon>
        <taxon>Sarcoptiformes</taxon>
        <taxon>Oribatida</taxon>
        <taxon>Brachypylina</taxon>
        <taxon>Oppioidea</taxon>
        <taxon>Oppiidae</taxon>
        <taxon>Oppiella</taxon>
    </lineage>
</organism>
<keyword evidence="1" id="KW-0175">Coiled coil</keyword>
<evidence type="ECO:0000313" key="3">
    <source>
        <dbReference type="Proteomes" id="UP000728032"/>
    </source>
</evidence>
<evidence type="ECO:0000256" key="1">
    <source>
        <dbReference type="SAM" id="Coils"/>
    </source>
</evidence>
<dbReference type="OrthoDB" id="6426558at2759"/>
<dbReference type="EMBL" id="CAJPVJ010048122">
    <property type="protein sequence ID" value="CAG2182799.1"/>
    <property type="molecule type" value="Genomic_DNA"/>
</dbReference>
<reference evidence="2" key="1">
    <citation type="submission" date="2020-11" db="EMBL/GenBank/DDBJ databases">
        <authorList>
            <person name="Tran Van P."/>
        </authorList>
    </citation>
    <scope>NUCLEOTIDE SEQUENCE</scope>
</reference>
<accession>A0A7R9MSI6</accession>
<dbReference type="EMBL" id="OC962947">
    <property type="protein sequence ID" value="CAD7665663.1"/>
    <property type="molecule type" value="Genomic_DNA"/>
</dbReference>
<evidence type="ECO:0000313" key="2">
    <source>
        <dbReference type="EMBL" id="CAD7665663.1"/>
    </source>
</evidence>
<dbReference type="AlphaFoldDB" id="A0A7R9MSI6"/>